<dbReference type="PANTHER" id="PTHR42754:SF1">
    <property type="entry name" value="LIPOPROTEIN"/>
    <property type="match status" value="1"/>
</dbReference>
<dbReference type="EMBL" id="FWXS01000026">
    <property type="protein sequence ID" value="SMC93558.1"/>
    <property type="molecule type" value="Genomic_DNA"/>
</dbReference>
<feature type="compositionally biased region" description="Basic and acidic residues" evidence="1">
    <location>
        <begin position="184"/>
        <end position="197"/>
    </location>
</feature>
<evidence type="ECO:0000313" key="3">
    <source>
        <dbReference type="Proteomes" id="UP000192393"/>
    </source>
</evidence>
<proteinExistence type="predicted"/>
<dbReference type="InterPro" id="IPR011047">
    <property type="entry name" value="Quinoprotein_ADH-like_sf"/>
</dbReference>
<dbReference type="PRINTS" id="PR00313">
    <property type="entry name" value="CABNDNGRPT"/>
</dbReference>
<dbReference type="Proteomes" id="UP000192393">
    <property type="component" value="Unassembled WGS sequence"/>
</dbReference>
<feature type="non-terminal residue" evidence="2">
    <location>
        <position position="373"/>
    </location>
</feature>
<accession>A0A1W2D983</accession>
<organism evidence="2 3">
    <name type="scientific">Moheibacter sediminis</name>
    <dbReference type="NCBI Taxonomy" id="1434700"/>
    <lineage>
        <taxon>Bacteria</taxon>
        <taxon>Pseudomonadati</taxon>
        <taxon>Bacteroidota</taxon>
        <taxon>Flavobacteriia</taxon>
        <taxon>Flavobacteriales</taxon>
        <taxon>Weeksellaceae</taxon>
        <taxon>Moheibacter</taxon>
    </lineage>
</organism>
<evidence type="ECO:0000256" key="1">
    <source>
        <dbReference type="SAM" id="MobiDB-lite"/>
    </source>
</evidence>
<gene>
    <name evidence="2" type="ORF">SAMN06296427_1261</name>
</gene>
<name>A0A1W2D983_9FLAO</name>
<keyword evidence="3" id="KW-1185">Reference proteome</keyword>
<evidence type="ECO:0000313" key="2">
    <source>
        <dbReference type="EMBL" id="SMC93558.1"/>
    </source>
</evidence>
<protein>
    <submittedName>
        <fullName evidence="2">Uncharacterized protein</fullName>
    </submittedName>
</protein>
<sequence length="373" mass="40793">MRTNLSLSGILPCISLFLFSIDSLSAQEIEWQQVLGGVHSEYLYDVKPTPDYGFLLAGSSFSEDSGNKSEKGQGDLDYFLWKMDESGKMEWQKVFGGSGSDYLYSAAMTSEGGYILGGSSDSPVSGDKKDQGFGNMDFWVIKIDPQGKEEWQITLGGIGNDQLQSIRQTPDGGFIIGGSSDSSPVKDEKGETIGNKSEETRGSYDYWVVKLSSTGSVEWEKTYGGMFSDQLKSILITEDGYLVGGTSNSLVSSDKTAENLGMGDFWLIKINQKGEEQWQKTYGGEGDETLSNILKTENGFLLTGSSNSKTSETKKSGSTNGTDFWVIEIDKEGNHIWDNSYDFGQWDVLVSATKSEDNTYLLGGYASTETLGR</sequence>
<dbReference type="SUPFAM" id="SSF50998">
    <property type="entry name" value="Quinoprotein alcohol dehydrogenase-like"/>
    <property type="match status" value="1"/>
</dbReference>
<dbReference type="PANTHER" id="PTHR42754">
    <property type="entry name" value="ENDOGLUCANASE"/>
    <property type="match status" value="1"/>
</dbReference>
<feature type="region of interest" description="Disordered" evidence="1">
    <location>
        <begin position="177"/>
        <end position="197"/>
    </location>
</feature>
<reference evidence="3" key="1">
    <citation type="submission" date="2017-04" db="EMBL/GenBank/DDBJ databases">
        <authorList>
            <person name="Varghese N."/>
            <person name="Submissions S."/>
        </authorList>
    </citation>
    <scope>NUCLEOTIDE SEQUENCE [LARGE SCALE GENOMIC DNA]</scope>
    <source>
        <strain evidence="3">CGMCC 1.12708</strain>
    </source>
</reference>
<dbReference type="AlphaFoldDB" id="A0A1W2D983"/>
<dbReference type="STRING" id="1434700.SAMN06296427_1261"/>